<feature type="transmembrane region" description="Helical" evidence="1">
    <location>
        <begin position="26"/>
        <end position="45"/>
    </location>
</feature>
<organism evidence="2 3">
    <name type="scientific">Marisediminicola antarctica</name>
    <dbReference type="NCBI Taxonomy" id="674079"/>
    <lineage>
        <taxon>Bacteria</taxon>
        <taxon>Bacillati</taxon>
        <taxon>Actinomycetota</taxon>
        <taxon>Actinomycetes</taxon>
        <taxon>Micrococcales</taxon>
        <taxon>Microbacteriaceae</taxon>
        <taxon>Marisediminicola</taxon>
    </lineage>
</organism>
<gene>
    <name evidence="2" type="ORF">BHD05_02695</name>
</gene>
<dbReference type="KEGG" id="mant:BHD05_02695"/>
<feature type="transmembrane region" description="Helical" evidence="1">
    <location>
        <begin position="82"/>
        <end position="108"/>
    </location>
</feature>
<evidence type="ECO:0000313" key="2">
    <source>
        <dbReference type="EMBL" id="QHO68709.1"/>
    </source>
</evidence>
<keyword evidence="1" id="KW-0812">Transmembrane</keyword>
<dbReference type="AlphaFoldDB" id="A0A7L5AK76"/>
<evidence type="ECO:0000256" key="1">
    <source>
        <dbReference type="SAM" id="Phobius"/>
    </source>
</evidence>
<dbReference type="OrthoDB" id="4336274at2"/>
<feature type="transmembrane region" description="Helical" evidence="1">
    <location>
        <begin position="120"/>
        <end position="149"/>
    </location>
</feature>
<sequence length="259" mass="25969">MTRSRLIGAALEAEWLKFRSALVPRVATAALVLGIAALSSSFALVAGQPESLMAAKLNALVVGTGWTALVSLASQITAVGGLLGFGVVLAWLFGREFADGVIAGLFALPVRRGTTAAAKLLVYAGWALALSAALVGVILGIGLALGFGAPTSADAGSMARLFVIALLTAGLALPAALVATIARGYLAPIGSVIALVAIAQIAVVLGAGGWFPWAAPGLWAGLSGVDATSRVTLLQLLLVVPVAAASVALTTRAWARLQL</sequence>
<dbReference type="RefSeq" id="WP_161885062.1">
    <property type="nucleotide sequence ID" value="NZ_CP017146.1"/>
</dbReference>
<dbReference type="Pfam" id="PF12730">
    <property type="entry name" value="ABC2_membrane_4"/>
    <property type="match status" value="1"/>
</dbReference>
<dbReference type="Proteomes" id="UP000464507">
    <property type="component" value="Chromosome"/>
</dbReference>
<protein>
    <recommendedName>
        <fullName evidence="4">ABC transporter permease</fullName>
    </recommendedName>
</protein>
<evidence type="ECO:0008006" key="4">
    <source>
        <dbReference type="Google" id="ProtNLM"/>
    </source>
</evidence>
<accession>A0A7L5AK76</accession>
<feature type="transmembrane region" description="Helical" evidence="1">
    <location>
        <begin position="189"/>
        <end position="213"/>
    </location>
</feature>
<dbReference type="EMBL" id="CP017146">
    <property type="protein sequence ID" value="QHO68709.1"/>
    <property type="molecule type" value="Genomic_DNA"/>
</dbReference>
<keyword evidence="1" id="KW-0472">Membrane</keyword>
<name>A0A7L5AK76_9MICO</name>
<feature type="transmembrane region" description="Helical" evidence="1">
    <location>
        <begin position="161"/>
        <end position="182"/>
    </location>
</feature>
<evidence type="ECO:0000313" key="3">
    <source>
        <dbReference type="Proteomes" id="UP000464507"/>
    </source>
</evidence>
<proteinExistence type="predicted"/>
<reference evidence="2 3" key="1">
    <citation type="submission" date="2016-09" db="EMBL/GenBank/DDBJ databases">
        <title>Complete genome sequence of microbes from the polar regions.</title>
        <authorList>
            <person name="Liao L."/>
            <person name="Chen B."/>
        </authorList>
    </citation>
    <scope>NUCLEOTIDE SEQUENCE [LARGE SCALE GENOMIC DNA]</scope>
    <source>
        <strain evidence="2 3">ZS314</strain>
    </source>
</reference>
<keyword evidence="1" id="KW-1133">Transmembrane helix</keyword>
<keyword evidence="3" id="KW-1185">Reference proteome</keyword>
<feature type="transmembrane region" description="Helical" evidence="1">
    <location>
        <begin position="233"/>
        <end position="255"/>
    </location>
</feature>